<feature type="compositionally biased region" description="Basic and acidic residues" evidence="2">
    <location>
        <begin position="142"/>
        <end position="158"/>
    </location>
</feature>
<accession>A0ABU2AHZ8</accession>
<feature type="compositionally biased region" description="Acidic residues" evidence="2">
    <location>
        <begin position="70"/>
        <end position="80"/>
    </location>
</feature>
<feature type="compositionally biased region" description="Acidic residues" evidence="2">
    <location>
        <begin position="101"/>
        <end position="120"/>
    </location>
</feature>
<evidence type="ECO:0000256" key="1">
    <source>
        <dbReference type="ARBA" id="ARBA00023125"/>
    </source>
</evidence>
<keyword evidence="1" id="KW-0238">DNA-binding</keyword>
<dbReference type="Pfam" id="PF23359">
    <property type="entry name" value="Lsr2_DNA-bd"/>
    <property type="match status" value="1"/>
</dbReference>
<sequence length="181" mass="19679">MSMKFMIQDSVRAGAREVGELWMVDRHLYLTEDQKRVVEEGDPEGRWLWAAPGRQVPLSQARQLGAVPADGDEPEGDLEDAVNAGVAADHAQQATFPLGDTDSEDETASDAGDDSDDEEAEVVKPEQKQAAAPENKMVGAPEGDKRPDAKTVRAWAKDNDVEVPAKGRIPDDVMDAYNKAH</sequence>
<protein>
    <recommendedName>
        <fullName evidence="3">Lsr2 DNA-binding domain-containing protein</fullName>
    </recommendedName>
</protein>
<dbReference type="RefSeq" id="WP_310283825.1">
    <property type="nucleotide sequence ID" value="NZ_BAAAOM010000002.1"/>
</dbReference>
<dbReference type="EMBL" id="JAVDYD010000001">
    <property type="protein sequence ID" value="MDR7336833.1"/>
    <property type="molecule type" value="Genomic_DNA"/>
</dbReference>
<proteinExistence type="predicted"/>
<gene>
    <name evidence="4" type="ORF">J2S69_000552</name>
</gene>
<evidence type="ECO:0000313" key="5">
    <source>
        <dbReference type="Proteomes" id="UP001183604"/>
    </source>
</evidence>
<reference evidence="4 5" key="1">
    <citation type="submission" date="2023-07" db="EMBL/GenBank/DDBJ databases">
        <title>Sequencing the genomes of 1000 actinobacteria strains.</title>
        <authorList>
            <person name="Klenk H.-P."/>
        </authorList>
    </citation>
    <scope>NUCLEOTIDE SEQUENCE [LARGE SCALE GENOMIC DNA]</scope>
    <source>
        <strain evidence="4 5">DSM 44724</strain>
    </source>
</reference>
<evidence type="ECO:0000259" key="3">
    <source>
        <dbReference type="Pfam" id="PF23359"/>
    </source>
</evidence>
<evidence type="ECO:0000256" key="2">
    <source>
        <dbReference type="SAM" id="MobiDB-lite"/>
    </source>
</evidence>
<organism evidence="4 5">
    <name type="scientific">Glycomyces lechevalierae</name>
    <dbReference type="NCBI Taxonomy" id="256034"/>
    <lineage>
        <taxon>Bacteria</taxon>
        <taxon>Bacillati</taxon>
        <taxon>Actinomycetota</taxon>
        <taxon>Actinomycetes</taxon>
        <taxon>Glycomycetales</taxon>
        <taxon>Glycomycetaceae</taxon>
        <taxon>Glycomyces</taxon>
    </lineage>
</organism>
<keyword evidence="5" id="KW-1185">Reference proteome</keyword>
<name>A0ABU2AHZ8_9ACTN</name>
<evidence type="ECO:0000313" key="4">
    <source>
        <dbReference type="EMBL" id="MDR7336833.1"/>
    </source>
</evidence>
<dbReference type="InterPro" id="IPR036625">
    <property type="entry name" value="E3-bd_dom_sf"/>
</dbReference>
<dbReference type="Proteomes" id="UP001183604">
    <property type="component" value="Unassembled WGS sequence"/>
</dbReference>
<dbReference type="Gene3D" id="4.10.320.10">
    <property type="entry name" value="E3-binding domain"/>
    <property type="match status" value="1"/>
</dbReference>
<dbReference type="InterPro" id="IPR055370">
    <property type="entry name" value="Lsr2_DNA-bd"/>
</dbReference>
<comment type="caution">
    <text evidence="4">The sequence shown here is derived from an EMBL/GenBank/DDBJ whole genome shotgun (WGS) entry which is preliminary data.</text>
</comment>
<feature type="region of interest" description="Disordered" evidence="2">
    <location>
        <begin position="60"/>
        <end position="158"/>
    </location>
</feature>
<feature type="domain" description="Lsr2 DNA-binding" evidence="3">
    <location>
        <begin position="146"/>
        <end position="180"/>
    </location>
</feature>